<keyword evidence="3" id="KW-1185">Reference proteome</keyword>
<feature type="domain" description="DUF4296" evidence="1">
    <location>
        <begin position="23"/>
        <end position="110"/>
    </location>
</feature>
<dbReference type="EMBL" id="JAGHKP010000001">
    <property type="protein sequence ID" value="MBO9150627.1"/>
    <property type="molecule type" value="Genomic_DNA"/>
</dbReference>
<dbReference type="RefSeq" id="WP_209142062.1">
    <property type="nucleotide sequence ID" value="NZ_JAGHKP010000001.1"/>
</dbReference>
<name>A0ABS3Y7I9_9BACT</name>
<dbReference type="InterPro" id="IPR025381">
    <property type="entry name" value="DUF4296"/>
</dbReference>
<accession>A0ABS3Y7I9</accession>
<dbReference type="Proteomes" id="UP000679126">
    <property type="component" value="Unassembled WGS sequence"/>
</dbReference>
<evidence type="ECO:0000259" key="1">
    <source>
        <dbReference type="Pfam" id="PF14129"/>
    </source>
</evidence>
<gene>
    <name evidence="2" type="ORF">J7I43_00290</name>
</gene>
<proteinExistence type="predicted"/>
<dbReference type="PROSITE" id="PS51257">
    <property type="entry name" value="PROKAR_LIPOPROTEIN"/>
    <property type="match status" value="1"/>
</dbReference>
<organism evidence="2 3">
    <name type="scientific">Chitinophaga chungangae</name>
    <dbReference type="NCBI Taxonomy" id="2821488"/>
    <lineage>
        <taxon>Bacteria</taxon>
        <taxon>Pseudomonadati</taxon>
        <taxon>Bacteroidota</taxon>
        <taxon>Chitinophagia</taxon>
        <taxon>Chitinophagales</taxon>
        <taxon>Chitinophagaceae</taxon>
        <taxon>Chitinophaga</taxon>
    </lineage>
</organism>
<comment type="caution">
    <text evidence="2">The sequence shown here is derived from an EMBL/GenBank/DDBJ whole genome shotgun (WGS) entry which is preliminary data.</text>
</comment>
<evidence type="ECO:0000313" key="2">
    <source>
        <dbReference type="EMBL" id="MBO9150627.1"/>
    </source>
</evidence>
<protein>
    <submittedName>
        <fullName evidence="2">DUF4296 domain-containing protein</fullName>
    </submittedName>
</protein>
<evidence type="ECO:0000313" key="3">
    <source>
        <dbReference type="Proteomes" id="UP000679126"/>
    </source>
</evidence>
<dbReference type="Pfam" id="PF14129">
    <property type="entry name" value="DUF4296"/>
    <property type="match status" value="1"/>
</dbReference>
<reference evidence="3" key="1">
    <citation type="submission" date="2021-03" db="EMBL/GenBank/DDBJ databases">
        <title>Assistant Professor.</title>
        <authorList>
            <person name="Huq M.A."/>
        </authorList>
    </citation>
    <scope>NUCLEOTIDE SEQUENCE [LARGE SCALE GENOMIC DNA]</scope>
    <source>
        <strain evidence="3">MAH-28</strain>
    </source>
</reference>
<sequence length="152" mass="17717">MRKTAGIFLFSLMLACGNADRTPPDVLPKAKMRDILLDMNYADVAGRDQIVDTAKVSDTVREERVKAYYVQILQLHGVTREEFIRSYKFYEAHPDRFEAIYKEMGEIVRRRREVMDSTDNARRDREAREAGVKTRRDSLFWPSSDSLKLILP</sequence>